<dbReference type="InterPro" id="IPR003594">
    <property type="entry name" value="HATPase_dom"/>
</dbReference>
<dbReference type="SMART" id="SM00388">
    <property type="entry name" value="HisKA"/>
    <property type="match status" value="1"/>
</dbReference>
<dbReference type="EMBL" id="QLUW01000002">
    <property type="protein sequence ID" value="RAP76332.1"/>
    <property type="molecule type" value="Genomic_DNA"/>
</dbReference>
<keyword evidence="11 12" id="KW-0472">Membrane</keyword>
<keyword evidence="16" id="KW-1185">Reference proteome</keyword>
<comment type="catalytic activity">
    <reaction evidence="1">
        <text>ATP + protein L-histidine = ADP + protein N-phospho-L-histidine.</text>
        <dbReference type="EC" id="2.7.13.3"/>
    </reaction>
</comment>
<evidence type="ECO:0000256" key="8">
    <source>
        <dbReference type="ARBA" id="ARBA00022777"/>
    </source>
</evidence>
<dbReference type="PRINTS" id="PR00344">
    <property type="entry name" value="BCTRLSENSOR"/>
</dbReference>
<dbReference type="InterPro" id="IPR003660">
    <property type="entry name" value="HAMP_dom"/>
</dbReference>
<dbReference type="EC" id="2.7.13.3" evidence="3"/>
<dbReference type="InterPro" id="IPR036890">
    <property type="entry name" value="HATPase_C_sf"/>
</dbReference>
<evidence type="ECO:0000256" key="3">
    <source>
        <dbReference type="ARBA" id="ARBA00012438"/>
    </source>
</evidence>
<dbReference type="InterPro" id="IPR036097">
    <property type="entry name" value="HisK_dim/P_sf"/>
</dbReference>
<dbReference type="InterPro" id="IPR050351">
    <property type="entry name" value="BphY/WalK/GraS-like"/>
</dbReference>
<proteinExistence type="predicted"/>
<evidence type="ECO:0000259" key="13">
    <source>
        <dbReference type="PROSITE" id="PS50109"/>
    </source>
</evidence>
<dbReference type="RefSeq" id="WP_112882553.1">
    <property type="nucleotide sequence ID" value="NZ_QLUW01000002.1"/>
</dbReference>
<evidence type="ECO:0000256" key="5">
    <source>
        <dbReference type="ARBA" id="ARBA00022553"/>
    </source>
</evidence>
<dbReference type="Gene3D" id="6.10.340.10">
    <property type="match status" value="1"/>
</dbReference>
<keyword evidence="10" id="KW-0902">Two-component regulatory system</keyword>
<keyword evidence="8 15" id="KW-0418">Kinase</keyword>
<comment type="caution">
    <text evidence="15">The sequence shown here is derived from an EMBL/GenBank/DDBJ whole genome shotgun (WGS) entry which is preliminary data.</text>
</comment>
<dbReference type="GO" id="GO:0016036">
    <property type="term" value="P:cellular response to phosphate starvation"/>
    <property type="evidence" value="ECO:0007669"/>
    <property type="project" value="TreeGrafter"/>
</dbReference>
<evidence type="ECO:0000256" key="1">
    <source>
        <dbReference type="ARBA" id="ARBA00000085"/>
    </source>
</evidence>
<keyword evidence="4" id="KW-1003">Cell membrane</keyword>
<evidence type="ECO:0000256" key="7">
    <source>
        <dbReference type="ARBA" id="ARBA00022741"/>
    </source>
</evidence>
<dbReference type="SUPFAM" id="SSF158472">
    <property type="entry name" value="HAMP domain-like"/>
    <property type="match status" value="1"/>
</dbReference>
<feature type="transmembrane region" description="Helical" evidence="12">
    <location>
        <begin position="294"/>
        <end position="315"/>
    </location>
</feature>
<keyword evidence="12" id="KW-1133">Transmembrane helix</keyword>
<dbReference type="AlphaFoldDB" id="A0A328U2N2"/>
<keyword evidence="7" id="KW-0547">Nucleotide-binding</keyword>
<dbReference type="CDD" id="cd00082">
    <property type="entry name" value="HisKA"/>
    <property type="match status" value="1"/>
</dbReference>
<evidence type="ECO:0000313" key="16">
    <source>
        <dbReference type="Proteomes" id="UP000249260"/>
    </source>
</evidence>
<dbReference type="GO" id="GO:0005886">
    <property type="term" value="C:plasma membrane"/>
    <property type="evidence" value="ECO:0007669"/>
    <property type="project" value="UniProtKB-SubCell"/>
</dbReference>
<evidence type="ECO:0000256" key="4">
    <source>
        <dbReference type="ARBA" id="ARBA00022475"/>
    </source>
</evidence>
<dbReference type="Gene3D" id="1.10.287.130">
    <property type="match status" value="1"/>
</dbReference>
<feature type="domain" description="Histidine kinase" evidence="13">
    <location>
        <begin position="389"/>
        <end position="601"/>
    </location>
</feature>
<accession>A0A328U2N2</accession>
<evidence type="ECO:0000256" key="11">
    <source>
        <dbReference type="ARBA" id="ARBA00023136"/>
    </source>
</evidence>
<name>A0A328U2N2_9BACL</name>
<dbReference type="Proteomes" id="UP000249260">
    <property type="component" value="Unassembled WGS sequence"/>
</dbReference>
<evidence type="ECO:0000256" key="6">
    <source>
        <dbReference type="ARBA" id="ARBA00022679"/>
    </source>
</evidence>
<dbReference type="FunFam" id="3.30.565.10:FF:000006">
    <property type="entry name" value="Sensor histidine kinase WalK"/>
    <property type="match status" value="1"/>
</dbReference>
<gene>
    <name evidence="15" type="ORF">DL346_13120</name>
</gene>
<dbReference type="Gene3D" id="3.30.565.10">
    <property type="entry name" value="Histidine kinase-like ATPase, C-terminal domain"/>
    <property type="match status" value="1"/>
</dbReference>
<keyword evidence="6" id="KW-0808">Transferase</keyword>
<protein>
    <recommendedName>
        <fullName evidence="3">histidine kinase</fullName>
        <ecNumber evidence="3">2.7.13.3</ecNumber>
    </recommendedName>
</protein>
<dbReference type="GO" id="GO:0005524">
    <property type="term" value="F:ATP binding"/>
    <property type="evidence" value="ECO:0007669"/>
    <property type="project" value="UniProtKB-KW"/>
</dbReference>
<dbReference type="OrthoDB" id="9762826at2"/>
<dbReference type="FunFam" id="1.10.287.130:FF:000001">
    <property type="entry name" value="Two-component sensor histidine kinase"/>
    <property type="match status" value="1"/>
</dbReference>
<comment type="subcellular location">
    <subcellularLocation>
        <location evidence="2">Cell membrane</location>
        <topology evidence="2">Multi-pass membrane protein</topology>
    </subcellularLocation>
</comment>
<keyword evidence="12" id="KW-0812">Transmembrane</keyword>
<dbReference type="GO" id="GO:0004721">
    <property type="term" value="F:phosphoprotein phosphatase activity"/>
    <property type="evidence" value="ECO:0007669"/>
    <property type="project" value="TreeGrafter"/>
</dbReference>
<evidence type="ECO:0000313" key="15">
    <source>
        <dbReference type="EMBL" id="RAP76332.1"/>
    </source>
</evidence>
<dbReference type="InterPro" id="IPR003661">
    <property type="entry name" value="HisK_dim/P_dom"/>
</dbReference>
<dbReference type="Pfam" id="PF00512">
    <property type="entry name" value="HisKA"/>
    <property type="match status" value="1"/>
</dbReference>
<organism evidence="15 16">
    <name type="scientific">Paenibacillus montanisoli</name>
    <dbReference type="NCBI Taxonomy" id="2081970"/>
    <lineage>
        <taxon>Bacteria</taxon>
        <taxon>Bacillati</taxon>
        <taxon>Bacillota</taxon>
        <taxon>Bacilli</taxon>
        <taxon>Bacillales</taxon>
        <taxon>Paenibacillaceae</taxon>
        <taxon>Paenibacillus</taxon>
    </lineage>
</organism>
<dbReference type="SMART" id="SM00387">
    <property type="entry name" value="HATPase_c"/>
    <property type="match status" value="1"/>
</dbReference>
<dbReference type="Pfam" id="PF00672">
    <property type="entry name" value="HAMP"/>
    <property type="match status" value="1"/>
</dbReference>
<dbReference type="SMART" id="SM00304">
    <property type="entry name" value="HAMP"/>
    <property type="match status" value="1"/>
</dbReference>
<dbReference type="InterPro" id="IPR004358">
    <property type="entry name" value="Sig_transdc_His_kin-like_C"/>
</dbReference>
<dbReference type="SUPFAM" id="SSF47384">
    <property type="entry name" value="Homodimeric domain of signal transducing histidine kinase"/>
    <property type="match status" value="1"/>
</dbReference>
<sequence>MRVGIVAKLFLLTAALCMLILAVIYVGQTIFFKDYYANRKVNDLQAKLTDFKTAYGDAEGNSLAIQSLEQDFYRNNNVTITSLDHAGNLKHVNDFYLEIKLLKAMTKEEREARIKVPLYTLLSTEEAASGQALIAIGDQLLIQGIKSYSMLIPIVMLHPSGEVLYANEAFKRRAFGNGKRKPEPSRNSLLLGKGNYSSLFGTVTDIRFPQSGGSSDMIYSNPLFLERITAFQEKLLFEDIRMTDQLLIQDYEQNNVKYKVFIQPVHYDNGTTNYIFAMASLQPVDEAVQMMKDYYVYIVVFVIVLILIASLYFSLKIARPLLRINETTKKIAGLDFSETIPIRSKDEIGDLSRNINQLSATLHSYIGQLREDIEKEKQLERTRKDFIAGVSHELKTPLSVMKSCISILKDGVAVHKKDHYFEAMEQEVDKMDHLIVDMLELAKYESGTYKMRMDEFYIDKSIEAICVQLAHEITSKQLRLSLQVIPALVVANQHRIEQVITNFMTNAIRYTPEKQEVIVSMTEATNRILVRVENKGIHIPEEQLAQVWDRFYRGDASRQRADGGTGLGLAISKNILELHGVEYGAANTEDGVVFFFSLNKK</sequence>
<keyword evidence="9" id="KW-0067">ATP-binding</keyword>
<evidence type="ECO:0000259" key="14">
    <source>
        <dbReference type="PROSITE" id="PS50885"/>
    </source>
</evidence>
<dbReference type="InterPro" id="IPR005467">
    <property type="entry name" value="His_kinase_dom"/>
</dbReference>
<dbReference type="PROSITE" id="PS50885">
    <property type="entry name" value="HAMP"/>
    <property type="match status" value="1"/>
</dbReference>
<dbReference type="GO" id="GO:0000155">
    <property type="term" value="F:phosphorelay sensor kinase activity"/>
    <property type="evidence" value="ECO:0007669"/>
    <property type="project" value="InterPro"/>
</dbReference>
<reference evidence="15 16" key="1">
    <citation type="submission" date="2018-06" db="EMBL/GenBank/DDBJ databases">
        <title>Paenibacillus montanisoli sp. nov., isolated from mountain area soil.</title>
        <authorList>
            <person name="Wu M."/>
        </authorList>
    </citation>
    <scope>NUCLEOTIDE SEQUENCE [LARGE SCALE GENOMIC DNA]</scope>
    <source>
        <strain evidence="15 16">RA17</strain>
    </source>
</reference>
<dbReference type="CDD" id="cd06225">
    <property type="entry name" value="HAMP"/>
    <property type="match status" value="1"/>
</dbReference>
<feature type="domain" description="HAMP" evidence="14">
    <location>
        <begin position="315"/>
        <end position="367"/>
    </location>
</feature>
<dbReference type="PANTHER" id="PTHR45453">
    <property type="entry name" value="PHOSPHATE REGULON SENSOR PROTEIN PHOR"/>
    <property type="match status" value="1"/>
</dbReference>
<evidence type="ECO:0000256" key="12">
    <source>
        <dbReference type="SAM" id="Phobius"/>
    </source>
</evidence>
<evidence type="ECO:0000256" key="9">
    <source>
        <dbReference type="ARBA" id="ARBA00022840"/>
    </source>
</evidence>
<dbReference type="PROSITE" id="PS50109">
    <property type="entry name" value="HIS_KIN"/>
    <property type="match status" value="1"/>
</dbReference>
<dbReference type="PANTHER" id="PTHR45453:SF3">
    <property type="entry name" value="HISTIDINE KINASE"/>
    <property type="match status" value="1"/>
</dbReference>
<keyword evidence="5" id="KW-0597">Phosphoprotein</keyword>
<dbReference type="Pfam" id="PF02518">
    <property type="entry name" value="HATPase_c"/>
    <property type="match status" value="1"/>
</dbReference>
<evidence type="ECO:0000256" key="2">
    <source>
        <dbReference type="ARBA" id="ARBA00004651"/>
    </source>
</evidence>
<evidence type="ECO:0000256" key="10">
    <source>
        <dbReference type="ARBA" id="ARBA00023012"/>
    </source>
</evidence>
<dbReference type="SUPFAM" id="SSF55874">
    <property type="entry name" value="ATPase domain of HSP90 chaperone/DNA topoisomerase II/histidine kinase"/>
    <property type="match status" value="1"/>
</dbReference>